<dbReference type="GO" id="GO:0003676">
    <property type="term" value="F:nucleic acid binding"/>
    <property type="evidence" value="ECO:0007669"/>
    <property type="project" value="InterPro"/>
</dbReference>
<dbReference type="CDD" id="cd20736">
    <property type="entry name" value="PoNe_Nuclease"/>
    <property type="match status" value="1"/>
</dbReference>
<dbReference type="PANTHER" id="PTHR34039:SF1">
    <property type="entry name" value="UPF0102 PROTEIN YRAN"/>
    <property type="match status" value="1"/>
</dbReference>
<proteinExistence type="inferred from homology"/>
<keyword evidence="4" id="KW-1185">Reference proteome</keyword>
<evidence type="ECO:0000256" key="1">
    <source>
        <dbReference type="ARBA" id="ARBA00006738"/>
    </source>
</evidence>
<dbReference type="NCBIfam" id="NF009150">
    <property type="entry name" value="PRK12497.1-3"/>
    <property type="match status" value="1"/>
</dbReference>
<keyword evidence="3" id="KW-0540">Nuclease</keyword>
<evidence type="ECO:0000256" key="2">
    <source>
        <dbReference type="HAMAP-Rule" id="MF_00048"/>
    </source>
</evidence>
<evidence type="ECO:0000313" key="3">
    <source>
        <dbReference type="EMBL" id="SHJ97495.1"/>
    </source>
</evidence>
<dbReference type="EMBL" id="FQZY01000024">
    <property type="protein sequence ID" value="SHJ97495.1"/>
    <property type="molecule type" value="Genomic_DNA"/>
</dbReference>
<dbReference type="InterPro" id="IPR003509">
    <property type="entry name" value="UPF0102_YraN-like"/>
</dbReference>
<keyword evidence="3" id="KW-0255">Endonuclease</keyword>
<keyword evidence="3" id="KW-0378">Hydrolase</keyword>
<reference evidence="3 4" key="1">
    <citation type="submission" date="2016-11" db="EMBL/GenBank/DDBJ databases">
        <authorList>
            <person name="Jaros S."/>
            <person name="Januszkiewicz K."/>
            <person name="Wedrychowicz H."/>
        </authorList>
    </citation>
    <scope>NUCLEOTIDE SEQUENCE [LARGE SCALE GENOMIC DNA]</scope>
    <source>
        <strain evidence="3 4">DSM 15480</strain>
    </source>
</reference>
<sequence length="127" mass="14682">MMKENEKGFMQKNKRSVGTAYEQIAGRVLEQQGYEILEYNYRCKTGEIDLIARDGEYLVFCEVKYRRTEDTGNPLEAVGIRKQRVIAKCAMYYLMDHPDLDDIPCRFDVVGILGDKVKVVKNAFECP</sequence>
<comment type="similarity">
    <text evidence="1 2">Belongs to the UPF0102 family.</text>
</comment>
<dbReference type="STRING" id="1121950.SAMN02745243_01866"/>
<dbReference type="NCBIfam" id="TIGR00252">
    <property type="entry name" value="YraN family protein"/>
    <property type="match status" value="1"/>
</dbReference>
<accession>A0A1M6NP75</accession>
<dbReference type="GO" id="GO:0004519">
    <property type="term" value="F:endonuclease activity"/>
    <property type="evidence" value="ECO:0007669"/>
    <property type="project" value="UniProtKB-KW"/>
</dbReference>
<dbReference type="Pfam" id="PF02021">
    <property type="entry name" value="UPF0102"/>
    <property type="match status" value="1"/>
</dbReference>
<dbReference type="Proteomes" id="UP000184301">
    <property type="component" value="Unassembled WGS sequence"/>
</dbReference>
<evidence type="ECO:0000313" key="4">
    <source>
        <dbReference type="Proteomes" id="UP000184301"/>
    </source>
</evidence>
<name>A0A1M6NP75_9FIRM</name>
<organism evidence="3 4">
    <name type="scientific">Hespellia stercorisuis DSM 15480</name>
    <dbReference type="NCBI Taxonomy" id="1121950"/>
    <lineage>
        <taxon>Bacteria</taxon>
        <taxon>Bacillati</taxon>
        <taxon>Bacillota</taxon>
        <taxon>Clostridia</taxon>
        <taxon>Lachnospirales</taxon>
        <taxon>Lachnospiraceae</taxon>
        <taxon>Hespellia</taxon>
    </lineage>
</organism>
<dbReference type="PANTHER" id="PTHR34039">
    <property type="entry name" value="UPF0102 PROTEIN YRAN"/>
    <property type="match status" value="1"/>
</dbReference>
<dbReference type="SUPFAM" id="SSF52980">
    <property type="entry name" value="Restriction endonuclease-like"/>
    <property type="match status" value="1"/>
</dbReference>
<gene>
    <name evidence="3" type="ORF">SAMN02745243_01866</name>
</gene>
<dbReference type="HAMAP" id="MF_00048">
    <property type="entry name" value="UPF0102"/>
    <property type="match status" value="1"/>
</dbReference>
<dbReference type="AlphaFoldDB" id="A0A1M6NP75"/>
<protein>
    <recommendedName>
        <fullName evidence="2">UPF0102 protein SAMN02745243_01866</fullName>
    </recommendedName>
</protein>
<dbReference type="InterPro" id="IPR011335">
    <property type="entry name" value="Restrct_endonuc-II-like"/>
</dbReference>
<dbReference type="Gene3D" id="3.40.1350.10">
    <property type="match status" value="1"/>
</dbReference>
<dbReference type="InterPro" id="IPR011856">
    <property type="entry name" value="tRNA_endonuc-like_dom_sf"/>
</dbReference>